<evidence type="ECO:0000313" key="1">
    <source>
        <dbReference type="EMBL" id="ARC49900.1"/>
    </source>
</evidence>
<evidence type="ECO:0000313" key="2">
    <source>
        <dbReference type="Proteomes" id="UP000191272"/>
    </source>
</evidence>
<dbReference type="EMBL" id="CP020452">
    <property type="protein sequence ID" value="ARC49900.1"/>
    <property type="molecule type" value="Genomic_DNA"/>
</dbReference>
<protein>
    <submittedName>
        <fullName evidence="1">Uncharacterized protein</fullName>
    </submittedName>
</protein>
<keyword evidence="2" id="KW-1185">Reference proteome</keyword>
<dbReference type="Proteomes" id="UP000191272">
    <property type="component" value="Chromosome"/>
</dbReference>
<gene>
    <name evidence="1" type="ORF">A6J88_00220</name>
</gene>
<reference evidence="2" key="1">
    <citation type="submission" date="2017-03" db="EMBL/GenBank/DDBJ databases">
        <title>FDA dAtabase for Regulatory Grade micrObial Sequences (FDA-ARGOS): Supporting development and validation of Infectious Disease Dx tests.</title>
        <authorList>
            <person name="Campos J."/>
            <person name="Goldberg B."/>
            <person name="Tallon L."/>
            <person name="Sadzewicz L."/>
            <person name="Sengamalay N."/>
            <person name="Ott S."/>
            <person name="Godinez A."/>
            <person name="Nagaraj S."/>
            <person name="Vyas G."/>
            <person name="Aluvathingal J."/>
            <person name="Nadendla S."/>
            <person name="Geyer C."/>
            <person name="Nandy P."/>
            <person name="Hobson J."/>
            <person name="Sichtig H."/>
        </authorList>
    </citation>
    <scope>NUCLEOTIDE SEQUENCE [LARGE SCALE GENOMIC DNA]</scope>
    <source>
        <strain evidence="2">FDAARGOS_260</strain>
    </source>
</reference>
<proteinExistence type="predicted"/>
<dbReference type="RefSeq" id="WP_080613309.1">
    <property type="nucleotide sequence ID" value="NZ_CP020452.2"/>
</dbReference>
<name>A0ABN4Y6V7_NEIMU</name>
<sequence>MRWDEYFRKRSIDGNRNITANEYARRFVYEEGKAEYNRFQFDLRNNPKETKYGSDTAAIKAMNQQQAYV</sequence>
<accession>A0ABN4Y6V7</accession>
<organism evidence="1 2">
    <name type="scientific">Neisseria mucosa</name>
    <dbReference type="NCBI Taxonomy" id="488"/>
    <lineage>
        <taxon>Bacteria</taxon>
        <taxon>Pseudomonadati</taxon>
        <taxon>Pseudomonadota</taxon>
        <taxon>Betaproteobacteria</taxon>
        <taxon>Neisseriales</taxon>
        <taxon>Neisseriaceae</taxon>
        <taxon>Neisseria</taxon>
    </lineage>
</organism>